<dbReference type="PROSITE" id="PS51186">
    <property type="entry name" value="GNAT"/>
    <property type="match status" value="1"/>
</dbReference>
<comment type="caution">
    <text evidence="2">The sequence shown here is derived from an EMBL/GenBank/DDBJ whole genome shotgun (WGS) entry which is preliminary data.</text>
</comment>
<dbReference type="PANTHER" id="PTHR43792:SF1">
    <property type="entry name" value="N-ACETYLTRANSFERASE DOMAIN-CONTAINING PROTEIN"/>
    <property type="match status" value="1"/>
</dbReference>
<dbReference type="RefSeq" id="WP_200686620.1">
    <property type="nucleotide sequence ID" value="NZ_JAEPRQ010000003.1"/>
</dbReference>
<sequence length="174" mass="19627">MTTIAIDIPILETANLILREPRATDWDAVRTFGLSDRSRYIGGPFEEWQIWTSLLAPIGHWFIRGYGFWTVEDKATGAVAGRLGVVNHIDWPEPELGWQVYEGFEGRGIAYEGAMAARDHAQNVMGLGPLISQIHPENIRSRRLAERMGATFEREGNVRGTPCLIYRHPKEPQA</sequence>
<gene>
    <name evidence="2" type="ORF">JJJ17_11860</name>
</gene>
<organism evidence="2 3">
    <name type="scientific">Paracoccus caeni</name>
    <dbReference type="NCBI Taxonomy" id="657651"/>
    <lineage>
        <taxon>Bacteria</taxon>
        <taxon>Pseudomonadati</taxon>
        <taxon>Pseudomonadota</taxon>
        <taxon>Alphaproteobacteria</taxon>
        <taxon>Rhodobacterales</taxon>
        <taxon>Paracoccaceae</taxon>
        <taxon>Paracoccus</taxon>
    </lineage>
</organism>
<dbReference type="EMBL" id="JAEPRQ010000003">
    <property type="protein sequence ID" value="MBK4216624.1"/>
    <property type="molecule type" value="Genomic_DNA"/>
</dbReference>
<dbReference type="GO" id="GO:0016747">
    <property type="term" value="F:acyltransferase activity, transferring groups other than amino-acyl groups"/>
    <property type="evidence" value="ECO:0007669"/>
    <property type="project" value="InterPro"/>
</dbReference>
<dbReference type="PANTHER" id="PTHR43792">
    <property type="entry name" value="GNAT FAMILY, PUTATIVE (AFU_ORTHOLOGUE AFUA_3G00765)-RELATED-RELATED"/>
    <property type="match status" value="1"/>
</dbReference>
<feature type="domain" description="N-acetyltransferase" evidence="1">
    <location>
        <begin position="16"/>
        <end position="171"/>
    </location>
</feature>
<reference evidence="2" key="1">
    <citation type="submission" date="2021-01" db="EMBL/GenBank/DDBJ databases">
        <title>Paracoccus amoyensis sp. nov., isolated from the surface seawater along the coast of Xiamen Island, China.</title>
        <authorList>
            <person name="Lyu L."/>
        </authorList>
    </citation>
    <scope>NUCLEOTIDE SEQUENCE</scope>
    <source>
        <strain evidence="2">MJ17</strain>
    </source>
</reference>
<dbReference type="SUPFAM" id="SSF55729">
    <property type="entry name" value="Acyl-CoA N-acyltransferases (Nat)"/>
    <property type="match status" value="1"/>
</dbReference>
<dbReference type="InterPro" id="IPR016181">
    <property type="entry name" value="Acyl_CoA_acyltransferase"/>
</dbReference>
<evidence type="ECO:0000313" key="2">
    <source>
        <dbReference type="EMBL" id="MBK4216624.1"/>
    </source>
</evidence>
<evidence type="ECO:0000259" key="1">
    <source>
        <dbReference type="PROSITE" id="PS51186"/>
    </source>
</evidence>
<dbReference type="Gene3D" id="3.40.630.30">
    <property type="match status" value="1"/>
</dbReference>
<dbReference type="AlphaFoldDB" id="A0A934SFU1"/>
<name>A0A934SFU1_9RHOB</name>
<dbReference type="Pfam" id="PF13302">
    <property type="entry name" value="Acetyltransf_3"/>
    <property type="match status" value="1"/>
</dbReference>
<dbReference type="Proteomes" id="UP000640485">
    <property type="component" value="Unassembled WGS sequence"/>
</dbReference>
<evidence type="ECO:0000313" key="3">
    <source>
        <dbReference type="Proteomes" id="UP000640485"/>
    </source>
</evidence>
<keyword evidence="3" id="KW-1185">Reference proteome</keyword>
<dbReference type="InterPro" id="IPR000182">
    <property type="entry name" value="GNAT_dom"/>
</dbReference>
<protein>
    <submittedName>
        <fullName evidence="2">GNAT family N-acetyltransferase</fullName>
    </submittedName>
</protein>
<proteinExistence type="predicted"/>
<accession>A0A934SFU1</accession>
<dbReference type="InterPro" id="IPR051531">
    <property type="entry name" value="N-acetyltransferase"/>
</dbReference>